<dbReference type="GO" id="GO:0005829">
    <property type="term" value="C:cytosol"/>
    <property type="evidence" value="ECO:0007669"/>
    <property type="project" value="TreeGrafter"/>
</dbReference>
<evidence type="ECO:0000259" key="3">
    <source>
        <dbReference type="Pfam" id="PF00294"/>
    </source>
</evidence>
<evidence type="ECO:0000256" key="1">
    <source>
        <dbReference type="ARBA" id="ARBA00022679"/>
    </source>
</evidence>
<dbReference type="Pfam" id="PF00294">
    <property type="entry name" value="PfkB"/>
    <property type="match status" value="1"/>
</dbReference>
<dbReference type="GO" id="GO:0033786">
    <property type="term" value="F:heptose-1-phosphate adenylyltransferase activity"/>
    <property type="evidence" value="ECO:0007669"/>
    <property type="project" value="TreeGrafter"/>
</dbReference>
<dbReference type="Proteomes" id="UP000226437">
    <property type="component" value="Unassembled WGS sequence"/>
</dbReference>
<dbReference type="PANTHER" id="PTHR46969">
    <property type="entry name" value="BIFUNCTIONAL PROTEIN HLDE"/>
    <property type="match status" value="1"/>
</dbReference>
<dbReference type="InterPro" id="IPR029056">
    <property type="entry name" value="Ribokinase-like"/>
</dbReference>
<dbReference type="GO" id="GO:0033785">
    <property type="term" value="F:heptose 7-phosphate kinase activity"/>
    <property type="evidence" value="ECO:0007669"/>
    <property type="project" value="TreeGrafter"/>
</dbReference>
<dbReference type="InterPro" id="IPR002173">
    <property type="entry name" value="Carboh/pur_kinase_PfkB_CS"/>
</dbReference>
<dbReference type="InterPro" id="IPR011913">
    <property type="entry name" value="RfaE_dom_I"/>
</dbReference>
<dbReference type="SUPFAM" id="SSF53613">
    <property type="entry name" value="Ribokinase-like"/>
    <property type="match status" value="1"/>
</dbReference>
<feature type="domain" description="Carbohydrate kinase PfkB" evidence="3">
    <location>
        <begin position="9"/>
        <end position="306"/>
    </location>
</feature>
<evidence type="ECO:0000256" key="2">
    <source>
        <dbReference type="ARBA" id="ARBA00022777"/>
    </source>
</evidence>
<dbReference type="PROSITE" id="PS00583">
    <property type="entry name" value="PFKB_KINASES_1"/>
    <property type="match status" value="1"/>
</dbReference>
<sequence>MFPDFSRLRVLVVGDLMVDRYLYGSVDRISPEAPVPVVRHQRQEDRPGGAANVALNLSALGVEAAVAGAVGADEAAGVLRGLLRDQGVDTRLLEEDSARLTTLKTRVISHSQQLLRVDRETTDDLAATTAERFLSRIDSYLGANPCDLILLQDYNKGVLSAPVIEGVLAMARRRGIRTAVDPKDKNFWAYRGVDLFKPNLREIQQQCDFAVHPRLAELDRAAERLFDRLGCSSVMVTLSEHGIYTHDGQASVIHPTDARRIADVSGAGDTVISVAACAVAAGMPLADAARLANLAGAQVIALPGVVSVDLTALQATWQARS</sequence>
<dbReference type="GO" id="GO:0016773">
    <property type="term" value="F:phosphotransferase activity, alcohol group as acceptor"/>
    <property type="evidence" value="ECO:0007669"/>
    <property type="project" value="InterPro"/>
</dbReference>
<comment type="caution">
    <text evidence="4">The sequence shown here is derived from an EMBL/GenBank/DDBJ whole genome shotgun (WGS) entry which is preliminary data.</text>
</comment>
<dbReference type="AlphaFoldDB" id="A0A2G0CIA3"/>
<dbReference type="CDD" id="cd01172">
    <property type="entry name" value="RfaE_like"/>
    <property type="match status" value="1"/>
</dbReference>
<dbReference type="EMBL" id="PDLO01000001">
    <property type="protein sequence ID" value="PHK99650.1"/>
    <property type="molecule type" value="Genomic_DNA"/>
</dbReference>
<accession>A0A2G0CIA3</accession>
<dbReference type="PANTHER" id="PTHR46969:SF1">
    <property type="entry name" value="BIFUNCTIONAL PROTEIN HLDE"/>
    <property type="match status" value="1"/>
</dbReference>
<proteinExistence type="predicted"/>
<dbReference type="InterPro" id="IPR011611">
    <property type="entry name" value="PfkB_dom"/>
</dbReference>
<keyword evidence="5" id="KW-1185">Reference proteome</keyword>
<dbReference type="OrthoDB" id="9802794at2"/>
<evidence type="ECO:0000313" key="5">
    <source>
        <dbReference type="Proteomes" id="UP000226437"/>
    </source>
</evidence>
<protein>
    <submittedName>
        <fullName evidence="4">Carbohydrate kinase</fullName>
    </submittedName>
</protein>
<dbReference type="RefSeq" id="WP_099104629.1">
    <property type="nucleotide sequence ID" value="NZ_JAATJF010000001.1"/>
</dbReference>
<gene>
    <name evidence="4" type="ORF">CGL56_00960</name>
</gene>
<reference evidence="4 5" key="1">
    <citation type="submission" date="2017-10" db="EMBL/GenBank/DDBJ databases">
        <title>The draft genome sequence of Lewinella marina KCTC 32374.</title>
        <authorList>
            <person name="Wang K."/>
        </authorList>
    </citation>
    <scope>NUCLEOTIDE SEQUENCE [LARGE SCALE GENOMIC DNA]</scope>
    <source>
        <strain evidence="4 5">MKG-38</strain>
    </source>
</reference>
<organism evidence="4 5">
    <name type="scientific">Neolewinella marina</name>
    <dbReference type="NCBI Taxonomy" id="438751"/>
    <lineage>
        <taxon>Bacteria</taxon>
        <taxon>Pseudomonadati</taxon>
        <taxon>Bacteroidota</taxon>
        <taxon>Saprospiria</taxon>
        <taxon>Saprospirales</taxon>
        <taxon>Lewinellaceae</taxon>
        <taxon>Neolewinella</taxon>
    </lineage>
</organism>
<name>A0A2G0CIA3_9BACT</name>
<dbReference type="Gene3D" id="3.40.1190.20">
    <property type="match status" value="1"/>
</dbReference>
<evidence type="ECO:0000313" key="4">
    <source>
        <dbReference type="EMBL" id="PHK99650.1"/>
    </source>
</evidence>
<keyword evidence="2 4" id="KW-0418">Kinase</keyword>
<keyword evidence="1" id="KW-0808">Transferase</keyword>